<dbReference type="InterPro" id="IPR036188">
    <property type="entry name" value="FAD/NAD-bd_sf"/>
</dbReference>
<organism evidence="5 6">
    <name type="scientific">Phlyctema vagabunda</name>
    <dbReference type="NCBI Taxonomy" id="108571"/>
    <lineage>
        <taxon>Eukaryota</taxon>
        <taxon>Fungi</taxon>
        <taxon>Dikarya</taxon>
        <taxon>Ascomycota</taxon>
        <taxon>Pezizomycotina</taxon>
        <taxon>Leotiomycetes</taxon>
        <taxon>Helotiales</taxon>
        <taxon>Dermateaceae</taxon>
        <taxon>Phlyctema</taxon>
    </lineage>
</organism>
<evidence type="ECO:0000256" key="3">
    <source>
        <dbReference type="ARBA" id="ARBA00022827"/>
    </source>
</evidence>
<reference evidence="5 6" key="1">
    <citation type="submission" date="2024-06" db="EMBL/GenBank/DDBJ databases">
        <title>Complete genome of Phlyctema vagabunda strain 19-DSS-EL-015.</title>
        <authorList>
            <person name="Fiorenzani C."/>
        </authorList>
    </citation>
    <scope>NUCLEOTIDE SEQUENCE [LARGE SCALE GENOMIC DNA]</scope>
    <source>
        <strain evidence="5 6">19-DSS-EL-015</strain>
    </source>
</reference>
<dbReference type="SUPFAM" id="SSF51905">
    <property type="entry name" value="FAD/NAD(P)-binding domain"/>
    <property type="match status" value="2"/>
</dbReference>
<dbReference type="EMBL" id="JBFCZG010000003">
    <property type="protein sequence ID" value="KAL3424133.1"/>
    <property type="molecule type" value="Genomic_DNA"/>
</dbReference>
<proteinExistence type="inferred from homology"/>
<comment type="caution">
    <text evidence="5">The sequence shown here is derived from an EMBL/GenBank/DDBJ whole genome shotgun (WGS) entry which is preliminary data.</text>
</comment>
<evidence type="ECO:0000256" key="4">
    <source>
        <dbReference type="ARBA" id="ARBA00023002"/>
    </source>
</evidence>
<dbReference type="Gene3D" id="3.50.50.60">
    <property type="entry name" value="FAD/NAD(P)-binding domain"/>
    <property type="match status" value="1"/>
</dbReference>
<accession>A0ABR4PLM3</accession>
<keyword evidence="4" id="KW-0560">Oxidoreductase</keyword>
<evidence type="ECO:0000256" key="2">
    <source>
        <dbReference type="ARBA" id="ARBA00022630"/>
    </source>
</evidence>
<dbReference type="InterPro" id="IPR020946">
    <property type="entry name" value="Flavin_mOase-like"/>
</dbReference>
<evidence type="ECO:0000313" key="6">
    <source>
        <dbReference type="Proteomes" id="UP001629113"/>
    </source>
</evidence>
<gene>
    <name evidence="5" type="ORF">PVAG01_03414</name>
</gene>
<dbReference type="PANTHER" id="PTHR23023">
    <property type="entry name" value="DIMETHYLANILINE MONOOXYGENASE"/>
    <property type="match status" value="1"/>
</dbReference>
<dbReference type="InterPro" id="IPR050346">
    <property type="entry name" value="FMO-like"/>
</dbReference>
<keyword evidence="6" id="KW-1185">Reference proteome</keyword>
<dbReference type="Proteomes" id="UP001629113">
    <property type="component" value="Unassembled WGS sequence"/>
</dbReference>
<dbReference type="Pfam" id="PF00743">
    <property type="entry name" value="FMO-like"/>
    <property type="match status" value="1"/>
</dbReference>
<comment type="similarity">
    <text evidence="1">Belongs to the FMO family.</text>
</comment>
<protein>
    <submittedName>
        <fullName evidence="5">Flavin-binding monooxygenase-like protein</fullName>
    </submittedName>
</protein>
<keyword evidence="3" id="KW-0274">FAD</keyword>
<sequence length="564" mass="63245">MDEYDLVIVGAGIFGLPVAKTYLEVSPYSKVLVLDANKSIGGTWSAERMYDELRSNNLVGMLEYSDFPMDFETFGVASGSHIPGPIIHTYLKAYAKKFGVYERIRFRSWVQSAELLDDGNWSIIYREEDDQGSTKEVKLLAKKLVLATGTTTMPVMPNFVGGQTFNGHIFHFRDLPIRTEEMAAAKNIVVLGGSKSAADVAYLNAVRGRHVDWVIRASGRGPGWLATAFVSPLKTQFEKLATRRILSFLNPCLEDDGYHWIRRLFHNTRIGRAFLGFLFGVILNDLIECGKYNDHPDTKKLIPHNNIYWSGTTVGIFNYPEDFFGMVRKGQISVHIEDIDSLSHQKVHLANGTDLEADVLVCATGWEHTPTVRMLPEKISNSIGIFTATPSDSMVKAADEEVFRRFPELADQPSVGPVAARERDQTSWALYRGTAPPAFLESRNLAYCGMSTSLRGCLVAEITALWITALFDGKLSAPLPSQGEAEWQALVQNRFYRWRAPMGLGSKSTDMVFETLPFVDTMLRDLGLNTVRKGGWREIFDCYGVKDYIGIVQEWLTKERKSES</sequence>
<keyword evidence="2" id="KW-0285">Flavoprotein</keyword>
<evidence type="ECO:0000256" key="1">
    <source>
        <dbReference type="ARBA" id="ARBA00009183"/>
    </source>
</evidence>
<name>A0ABR4PLM3_9HELO</name>
<evidence type="ECO:0000313" key="5">
    <source>
        <dbReference type="EMBL" id="KAL3424133.1"/>
    </source>
</evidence>